<evidence type="ECO:0000313" key="4">
    <source>
        <dbReference type="Proteomes" id="UP000823674"/>
    </source>
</evidence>
<keyword evidence="4" id="KW-1185">Reference proteome</keyword>
<accession>A0ABQ7NU31</accession>
<name>A0ABQ7NU31_BRACM</name>
<evidence type="ECO:0000256" key="1">
    <source>
        <dbReference type="SAM" id="Phobius"/>
    </source>
</evidence>
<sequence>IDGSSERFDDSGEIRRLRRDSTTPAIFPARFDGSDDVDVRRDLAKTTAQTNITISLHERVTKVMKIKLCSIRGDWKLINGIHWDFIVDDERGSCLSMILEDISYNDLIEVVLENFGIDVSPSKLNSINLSYVSPSKLNFSSKELPPVFIRNDRQVASYMNKLQENGCLHLCITIKIVCNTQDLLIAGNLINIMMSFGDLLLALCFLLTFHIRTHLSSRIVSNTIQTRDEVLITHDLHIAGNSNPP</sequence>
<keyword evidence="1" id="KW-0812">Transmembrane</keyword>
<gene>
    <name evidence="3" type="primary">A01g503510.1_BraROA</name>
    <name evidence="2" type="synonym">A09g503340.1_BraROA</name>
    <name evidence="3" type="ORF">IGI04_001876</name>
    <name evidence="2" type="ORF">IGI04_034508</name>
</gene>
<evidence type="ECO:0000313" key="3">
    <source>
        <dbReference type="EMBL" id="KAG5414309.1"/>
    </source>
</evidence>
<keyword evidence="1" id="KW-0472">Membrane</keyword>
<protein>
    <submittedName>
        <fullName evidence="3">Uncharacterized protein</fullName>
    </submittedName>
</protein>
<keyword evidence="1" id="KW-1133">Transmembrane helix</keyword>
<comment type="caution">
    <text evidence="3">The sequence shown here is derived from an EMBL/GenBank/DDBJ whole genome shotgun (WGS) entry which is preliminary data.</text>
</comment>
<dbReference type="EMBL" id="JADBGQ010000008">
    <property type="protein sequence ID" value="KAG5383038.1"/>
    <property type="molecule type" value="Genomic_DNA"/>
</dbReference>
<organism evidence="3 4">
    <name type="scientific">Brassica rapa subsp. trilocularis</name>
    <dbReference type="NCBI Taxonomy" id="1813537"/>
    <lineage>
        <taxon>Eukaryota</taxon>
        <taxon>Viridiplantae</taxon>
        <taxon>Streptophyta</taxon>
        <taxon>Embryophyta</taxon>
        <taxon>Tracheophyta</taxon>
        <taxon>Spermatophyta</taxon>
        <taxon>Magnoliopsida</taxon>
        <taxon>eudicotyledons</taxon>
        <taxon>Gunneridae</taxon>
        <taxon>Pentapetalae</taxon>
        <taxon>rosids</taxon>
        <taxon>malvids</taxon>
        <taxon>Brassicales</taxon>
        <taxon>Brassicaceae</taxon>
        <taxon>Brassiceae</taxon>
        <taxon>Brassica</taxon>
    </lineage>
</organism>
<feature type="transmembrane region" description="Helical" evidence="1">
    <location>
        <begin position="183"/>
        <end position="209"/>
    </location>
</feature>
<dbReference type="Proteomes" id="UP000823674">
    <property type="component" value="Chromosome A09"/>
</dbReference>
<dbReference type="EMBL" id="JADBGQ010000001">
    <property type="protein sequence ID" value="KAG5414309.1"/>
    <property type="molecule type" value="Genomic_DNA"/>
</dbReference>
<proteinExistence type="predicted"/>
<feature type="non-terminal residue" evidence="3">
    <location>
        <position position="1"/>
    </location>
</feature>
<reference evidence="3 4" key="1">
    <citation type="submission" date="2021-03" db="EMBL/GenBank/DDBJ databases">
        <authorList>
            <person name="King G.J."/>
            <person name="Bancroft I."/>
            <person name="Baten A."/>
            <person name="Bloomfield J."/>
            <person name="Borpatragohain P."/>
            <person name="He Z."/>
            <person name="Irish N."/>
            <person name="Irwin J."/>
            <person name="Liu K."/>
            <person name="Mauleon R.P."/>
            <person name="Moore J."/>
            <person name="Morris R."/>
            <person name="Ostergaard L."/>
            <person name="Wang B."/>
            <person name="Wells R."/>
        </authorList>
    </citation>
    <scope>NUCLEOTIDE SEQUENCE [LARGE SCALE GENOMIC DNA]</scope>
    <source>
        <strain evidence="3">R-o-18</strain>
        <tissue evidence="3">Leaf</tissue>
    </source>
</reference>
<dbReference type="Proteomes" id="UP000823674">
    <property type="component" value="Chromosome A01"/>
</dbReference>
<evidence type="ECO:0000313" key="2">
    <source>
        <dbReference type="EMBL" id="KAG5383038.1"/>
    </source>
</evidence>